<name>H6Q8U5_PYROT</name>
<gene>
    <name evidence="2" type="ordered locus">Pogu_1223</name>
</gene>
<reference evidence="2 3" key="1">
    <citation type="journal article" date="2012" name="Stand. Genomic Sci.">
        <title>Complete genome sequence of Pyrobaculum oguniense.</title>
        <authorList>
            <person name="Bernick D.L."/>
            <person name="Karplus K."/>
            <person name="Lui L.M."/>
            <person name="Coker J.K."/>
            <person name="Murphy J.N."/>
            <person name="Chan P.P."/>
            <person name="Cozen A.E."/>
            <person name="Lowe T.M."/>
        </authorList>
    </citation>
    <scope>NUCLEOTIDE SEQUENCE [LARGE SCALE GENOMIC DNA]</scope>
    <source>
        <strain evidence="2 3">TE7</strain>
    </source>
</reference>
<dbReference type="HOGENOM" id="CLU_1493025_0_0_2"/>
<keyword evidence="1" id="KW-0472">Membrane</keyword>
<dbReference type="EMBL" id="CP003316">
    <property type="protein sequence ID" value="AFA39250.1"/>
    <property type="molecule type" value="Genomic_DNA"/>
</dbReference>
<keyword evidence="3" id="KW-1185">Reference proteome</keyword>
<keyword evidence="1" id="KW-1133">Transmembrane helix</keyword>
<protein>
    <submittedName>
        <fullName evidence="2">Uncharacterized protein</fullName>
    </submittedName>
</protein>
<dbReference type="Proteomes" id="UP000009062">
    <property type="component" value="Chromosome"/>
</dbReference>
<feature type="transmembrane region" description="Helical" evidence="1">
    <location>
        <begin position="164"/>
        <end position="181"/>
    </location>
</feature>
<feature type="transmembrane region" description="Helical" evidence="1">
    <location>
        <begin position="35"/>
        <end position="54"/>
    </location>
</feature>
<dbReference type="eggNOG" id="arCOG05712">
    <property type="taxonomic scope" value="Archaea"/>
</dbReference>
<proteinExistence type="predicted"/>
<feature type="transmembrane region" description="Helical" evidence="1">
    <location>
        <begin position="5"/>
        <end position="23"/>
    </location>
</feature>
<dbReference type="KEGG" id="pog:Pogu_1223"/>
<dbReference type="AlphaFoldDB" id="H6Q8U5"/>
<sequence length="182" mass="19578">MLSRIVLDVVISALALYAAYKLFKAWKTLSDIRLSLYSFGMAMFAASLIAEAVVDMYLSNLLGEAPMRAVRRMEAALRIAIQLLSLVALIPVAIAVTPTAAYAVVPLGLIIAPLNAVLSFYIAAVTFVKSLDRGSPPYISLAFFFYGLSTTAPILSLFDLLARLLTAVFLALSVYHAQAAAK</sequence>
<dbReference type="STRING" id="698757.Pogu_1223"/>
<accession>H6Q8U5</accession>
<evidence type="ECO:0000313" key="2">
    <source>
        <dbReference type="EMBL" id="AFA39250.1"/>
    </source>
</evidence>
<evidence type="ECO:0000256" key="1">
    <source>
        <dbReference type="SAM" id="Phobius"/>
    </source>
</evidence>
<keyword evidence="1" id="KW-0812">Transmembrane</keyword>
<feature type="transmembrane region" description="Helical" evidence="1">
    <location>
        <begin position="138"/>
        <end position="158"/>
    </location>
</feature>
<evidence type="ECO:0000313" key="3">
    <source>
        <dbReference type="Proteomes" id="UP000009062"/>
    </source>
</evidence>
<feature type="transmembrane region" description="Helical" evidence="1">
    <location>
        <begin position="100"/>
        <end position="126"/>
    </location>
</feature>
<organism evidence="2 3">
    <name type="scientific">Pyrobaculum oguniense (strain DSM 13380 / JCM 10595 / TE7)</name>
    <dbReference type="NCBI Taxonomy" id="698757"/>
    <lineage>
        <taxon>Archaea</taxon>
        <taxon>Thermoproteota</taxon>
        <taxon>Thermoprotei</taxon>
        <taxon>Thermoproteales</taxon>
        <taxon>Thermoproteaceae</taxon>
        <taxon>Pyrobaculum</taxon>
    </lineage>
</organism>
<feature type="transmembrane region" description="Helical" evidence="1">
    <location>
        <begin position="75"/>
        <end position="94"/>
    </location>
</feature>